<reference evidence="1" key="1">
    <citation type="submission" date="2020-02" db="EMBL/GenBank/DDBJ databases">
        <authorList>
            <person name="Shen X.-R."/>
            <person name="Zhang Y.-X."/>
        </authorList>
    </citation>
    <scope>NUCLEOTIDE SEQUENCE</scope>
    <source>
        <strain evidence="1">SYP-B3998</strain>
    </source>
</reference>
<gene>
    <name evidence="1" type="ORF">GK047_07970</name>
</gene>
<comment type="caution">
    <text evidence="1">The sequence shown here is derived from an EMBL/GenBank/DDBJ whole genome shotgun (WGS) entry which is preliminary data.</text>
</comment>
<evidence type="ECO:0000313" key="1">
    <source>
        <dbReference type="EMBL" id="NEW05944.1"/>
    </source>
</evidence>
<proteinExistence type="predicted"/>
<name>A0A6G3ZW61_9BACL</name>
<dbReference type="AlphaFoldDB" id="A0A6G3ZW61"/>
<organism evidence="1">
    <name type="scientific">Paenibacillus sp. SYP-B3998</name>
    <dbReference type="NCBI Taxonomy" id="2678564"/>
    <lineage>
        <taxon>Bacteria</taxon>
        <taxon>Bacillati</taxon>
        <taxon>Bacillota</taxon>
        <taxon>Bacilli</taxon>
        <taxon>Bacillales</taxon>
        <taxon>Paenibacillaceae</taxon>
        <taxon>Paenibacillus</taxon>
    </lineage>
</organism>
<dbReference type="EMBL" id="JAAIKC010000002">
    <property type="protein sequence ID" value="NEW05944.1"/>
    <property type="molecule type" value="Genomic_DNA"/>
</dbReference>
<accession>A0A6G3ZW61</accession>
<dbReference type="RefSeq" id="WP_163943904.1">
    <property type="nucleotide sequence ID" value="NZ_JAAIKC010000002.1"/>
</dbReference>
<sequence length="65" mass="7021">MKSGIVVGQKPGIILSPLGLQKMDITRRAQNPTIKKFSIGLNAIVEEGKPNTPTILNNLRIVQIG</sequence>
<protein>
    <submittedName>
        <fullName evidence="1">Uncharacterized protein</fullName>
    </submittedName>
</protein>